<dbReference type="PANTHER" id="PTHR33782:SF5">
    <property type="entry name" value="MEDIATOR OF RNA POLYMERASE II TRANSCRIPTION SUBUNIT"/>
    <property type="match status" value="1"/>
</dbReference>
<keyword evidence="1" id="KW-0472">Membrane</keyword>
<keyword evidence="1" id="KW-0812">Transmembrane</keyword>
<evidence type="ECO:0000313" key="3">
    <source>
        <dbReference type="Proteomes" id="UP001630127"/>
    </source>
</evidence>
<dbReference type="EMBL" id="JBJUIK010000015">
    <property type="protein sequence ID" value="KAL3501850.1"/>
    <property type="molecule type" value="Genomic_DNA"/>
</dbReference>
<sequence length="155" mass="17706">MAALTCSPFLDHHLSSRPFFSGIKRKHARSSNSATTLFAMGRSEADYHDHQNFNGRLVDENMIVLRKRIHETKMIEKNYEPPSEWMDWEKRYYTSYDSMICEAMGFLQSHLMKTRPSLAIGMIALVTLSVPTSSFLVMSQLMELTKGVLGGIHMS</sequence>
<proteinExistence type="predicted"/>
<name>A0ABD2Y7Q3_9GENT</name>
<accession>A0ABD2Y7Q3</accession>
<reference evidence="2 3" key="1">
    <citation type="submission" date="2024-11" db="EMBL/GenBank/DDBJ databases">
        <title>A near-complete genome assembly of Cinchona calisaya.</title>
        <authorList>
            <person name="Lian D.C."/>
            <person name="Zhao X.W."/>
            <person name="Wei L."/>
        </authorList>
    </citation>
    <scope>NUCLEOTIDE SEQUENCE [LARGE SCALE GENOMIC DNA]</scope>
    <source>
        <tissue evidence="2">Nenye</tissue>
    </source>
</reference>
<dbReference type="PANTHER" id="PTHR33782">
    <property type="entry name" value="OS01G0121600 PROTEIN"/>
    <property type="match status" value="1"/>
</dbReference>
<comment type="caution">
    <text evidence="2">The sequence shown here is derived from an EMBL/GenBank/DDBJ whole genome shotgun (WGS) entry which is preliminary data.</text>
</comment>
<evidence type="ECO:0000313" key="2">
    <source>
        <dbReference type="EMBL" id="KAL3501850.1"/>
    </source>
</evidence>
<dbReference type="AlphaFoldDB" id="A0ABD2Y7Q3"/>
<protein>
    <recommendedName>
        <fullName evidence="4">Mediator of RNA polymerase II transcription subunit</fullName>
    </recommendedName>
</protein>
<gene>
    <name evidence="2" type="ORF">ACH5RR_036299</name>
</gene>
<keyword evidence="1" id="KW-1133">Transmembrane helix</keyword>
<dbReference type="Proteomes" id="UP001630127">
    <property type="component" value="Unassembled WGS sequence"/>
</dbReference>
<evidence type="ECO:0000256" key="1">
    <source>
        <dbReference type="SAM" id="Phobius"/>
    </source>
</evidence>
<feature type="transmembrane region" description="Helical" evidence="1">
    <location>
        <begin position="118"/>
        <end position="138"/>
    </location>
</feature>
<evidence type="ECO:0008006" key="4">
    <source>
        <dbReference type="Google" id="ProtNLM"/>
    </source>
</evidence>
<organism evidence="2 3">
    <name type="scientific">Cinchona calisaya</name>
    <dbReference type="NCBI Taxonomy" id="153742"/>
    <lineage>
        <taxon>Eukaryota</taxon>
        <taxon>Viridiplantae</taxon>
        <taxon>Streptophyta</taxon>
        <taxon>Embryophyta</taxon>
        <taxon>Tracheophyta</taxon>
        <taxon>Spermatophyta</taxon>
        <taxon>Magnoliopsida</taxon>
        <taxon>eudicotyledons</taxon>
        <taxon>Gunneridae</taxon>
        <taxon>Pentapetalae</taxon>
        <taxon>asterids</taxon>
        <taxon>lamiids</taxon>
        <taxon>Gentianales</taxon>
        <taxon>Rubiaceae</taxon>
        <taxon>Cinchonoideae</taxon>
        <taxon>Cinchoneae</taxon>
        <taxon>Cinchona</taxon>
    </lineage>
</organism>
<keyword evidence="3" id="KW-1185">Reference proteome</keyword>